<dbReference type="OrthoDB" id="7668655at2759"/>
<evidence type="ECO:0000256" key="1">
    <source>
        <dbReference type="SAM" id="Coils"/>
    </source>
</evidence>
<dbReference type="Proteomes" id="UP000001070">
    <property type="component" value="Unassembled WGS sequence"/>
</dbReference>
<proteinExistence type="predicted"/>
<protein>
    <submittedName>
        <fullName evidence="2">GH10057</fullName>
    </submittedName>
</protein>
<keyword evidence="3" id="KW-1185">Reference proteome</keyword>
<keyword evidence="1" id="KW-0175">Coiled coil</keyword>
<dbReference type="EMBL" id="CH916368">
    <property type="protein sequence ID" value="EDW04303.1"/>
    <property type="molecule type" value="Genomic_DNA"/>
</dbReference>
<evidence type="ECO:0000313" key="3">
    <source>
        <dbReference type="Proteomes" id="UP000001070"/>
    </source>
</evidence>
<evidence type="ECO:0000313" key="2">
    <source>
        <dbReference type="EMBL" id="EDW04303.1"/>
    </source>
</evidence>
<dbReference type="PANTHER" id="PTHR28594:SF1">
    <property type="entry name" value="ATR-INTERACTING PROTEIN"/>
    <property type="match status" value="1"/>
</dbReference>
<accession>B4JDC8</accession>
<dbReference type="eggNOG" id="ENOG502SDTQ">
    <property type="taxonomic scope" value="Eukaryota"/>
</dbReference>
<gene>
    <name evidence="2" type="primary">Dgri\GH10057</name>
    <name evidence="2" type="ORF">Dgri_GH10057</name>
</gene>
<dbReference type="InterPro" id="IPR033349">
    <property type="entry name" value="ATRIP"/>
</dbReference>
<feature type="coiled-coil region" evidence="1">
    <location>
        <begin position="130"/>
        <end position="228"/>
    </location>
</feature>
<name>B4JDC8_DROGR</name>
<dbReference type="FunCoup" id="B4JDC8">
    <property type="interactions" value="123"/>
</dbReference>
<dbReference type="SMR" id="B4JDC8"/>
<dbReference type="GO" id="GO:0000077">
    <property type="term" value="P:DNA damage checkpoint signaling"/>
    <property type="evidence" value="ECO:0007669"/>
    <property type="project" value="InterPro"/>
</dbReference>
<dbReference type="GO" id="GO:0006281">
    <property type="term" value="P:DNA repair"/>
    <property type="evidence" value="ECO:0007669"/>
    <property type="project" value="TreeGrafter"/>
</dbReference>
<dbReference type="AlphaFoldDB" id="B4JDC8"/>
<dbReference type="PANTHER" id="PTHR28594">
    <property type="entry name" value="ATR-INTERACTING PROTEIN"/>
    <property type="match status" value="1"/>
</dbReference>
<dbReference type="HOGENOM" id="CLU_335948_0_0_1"/>
<reference evidence="2 3" key="1">
    <citation type="journal article" date="2007" name="Nature">
        <title>Evolution of genes and genomes on the Drosophila phylogeny.</title>
        <authorList>
            <consortium name="Drosophila 12 Genomes Consortium"/>
            <person name="Clark A.G."/>
            <person name="Eisen M.B."/>
            <person name="Smith D.R."/>
            <person name="Bergman C.M."/>
            <person name="Oliver B."/>
            <person name="Markow T.A."/>
            <person name="Kaufman T.C."/>
            <person name="Kellis M."/>
            <person name="Gelbart W."/>
            <person name="Iyer V.N."/>
            <person name="Pollard D.A."/>
            <person name="Sackton T.B."/>
            <person name="Larracuente A.M."/>
            <person name="Singh N.D."/>
            <person name="Abad J.P."/>
            <person name="Abt D.N."/>
            <person name="Adryan B."/>
            <person name="Aguade M."/>
            <person name="Akashi H."/>
            <person name="Anderson W.W."/>
            <person name="Aquadro C.F."/>
            <person name="Ardell D.H."/>
            <person name="Arguello R."/>
            <person name="Artieri C.G."/>
            <person name="Barbash D.A."/>
            <person name="Barker D."/>
            <person name="Barsanti P."/>
            <person name="Batterham P."/>
            <person name="Batzoglou S."/>
            <person name="Begun D."/>
            <person name="Bhutkar A."/>
            <person name="Blanco E."/>
            <person name="Bosak S.A."/>
            <person name="Bradley R.K."/>
            <person name="Brand A.D."/>
            <person name="Brent M.R."/>
            <person name="Brooks A.N."/>
            <person name="Brown R.H."/>
            <person name="Butlin R.K."/>
            <person name="Caggese C."/>
            <person name="Calvi B.R."/>
            <person name="Bernardo de Carvalho A."/>
            <person name="Caspi A."/>
            <person name="Castrezana S."/>
            <person name="Celniker S.E."/>
            <person name="Chang J.L."/>
            <person name="Chapple C."/>
            <person name="Chatterji S."/>
            <person name="Chinwalla A."/>
            <person name="Civetta A."/>
            <person name="Clifton S.W."/>
            <person name="Comeron J.M."/>
            <person name="Costello J.C."/>
            <person name="Coyne J.A."/>
            <person name="Daub J."/>
            <person name="David R.G."/>
            <person name="Delcher A.L."/>
            <person name="Delehaunty K."/>
            <person name="Do C.B."/>
            <person name="Ebling H."/>
            <person name="Edwards K."/>
            <person name="Eickbush T."/>
            <person name="Evans J.D."/>
            <person name="Filipski A."/>
            <person name="Findeiss S."/>
            <person name="Freyhult E."/>
            <person name="Fulton L."/>
            <person name="Fulton R."/>
            <person name="Garcia A.C."/>
            <person name="Gardiner A."/>
            <person name="Garfield D.A."/>
            <person name="Garvin B.E."/>
            <person name="Gibson G."/>
            <person name="Gilbert D."/>
            <person name="Gnerre S."/>
            <person name="Godfrey J."/>
            <person name="Good R."/>
            <person name="Gotea V."/>
            <person name="Gravely B."/>
            <person name="Greenberg A.J."/>
            <person name="Griffiths-Jones S."/>
            <person name="Gross S."/>
            <person name="Guigo R."/>
            <person name="Gustafson E.A."/>
            <person name="Haerty W."/>
            <person name="Hahn M.W."/>
            <person name="Halligan D.L."/>
            <person name="Halpern A.L."/>
            <person name="Halter G.M."/>
            <person name="Han M.V."/>
            <person name="Heger A."/>
            <person name="Hillier L."/>
            <person name="Hinrichs A.S."/>
            <person name="Holmes I."/>
            <person name="Hoskins R.A."/>
            <person name="Hubisz M.J."/>
            <person name="Hultmark D."/>
            <person name="Huntley M.A."/>
            <person name="Jaffe D.B."/>
            <person name="Jagadeeshan S."/>
            <person name="Jeck W.R."/>
            <person name="Johnson J."/>
            <person name="Jones C.D."/>
            <person name="Jordan W.C."/>
            <person name="Karpen G.H."/>
            <person name="Kataoka E."/>
            <person name="Keightley P.D."/>
            <person name="Kheradpour P."/>
            <person name="Kirkness E.F."/>
            <person name="Koerich L.B."/>
            <person name="Kristiansen K."/>
            <person name="Kudrna D."/>
            <person name="Kulathinal R.J."/>
            <person name="Kumar S."/>
            <person name="Kwok R."/>
            <person name="Lander E."/>
            <person name="Langley C.H."/>
            <person name="Lapoint R."/>
            <person name="Lazzaro B.P."/>
            <person name="Lee S.J."/>
            <person name="Levesque L."/>
            <person name="Li R."/>
            <person name="Lin C.F."/>
            <person name="Lin M.F."/>
            <person name="Lindblad-Toh K."/>
            <person name="Llopart A."/>
            <person name="Long M."/>
            <person name="Low L."/>
            <person name="Lozovsky E."/>
            <person name="Lu J."/>
            <person name="Luo M."/>
            <person name="Machado C.A."/>
            <person name="Makalowski W."/>
            <person name="Marzo M."/>
            <person name="Matsuda M."/>
            <person name="Matzkin L."/>
            <person name="McAllister B."/>
            <person name="McBride C.S."/>
            <person name="McKernan B."/>
            <person name="McKernan K."/>
            <person name="Mendez-Lago M."/>
            <person name="Minx P."/>
            <person name="Mollenhauer M.U."/>
            <person name="Montooth K."/>
            <person name="Mount S.M."/>
            <person name="Mu X."/>
            <person name="Myers E."/>
            <person name="Negre B."/>
            <person name="Newfeld S."/>
            <person name="Nielsen R."/>
            <person name="Noor M.A."/>
            <person name="O'Grady P."/>
            <person name="Pachter L."/>
            <person name="Papaceit M."/>
            <person name="Parisi M.J."/>
            <person name="Parisi M."/>
            <person name="Parts L."/>
            <person name="Pedersen J.S."/>
            <person name="Pesole G."/>
            <person name="Phillippy A.M."/>
            <person name="Ponting C.P."/>
            <person name="Pop M."/>
            <person name="Porcelli D."/>
            <person name="Powell J.R."/>
            <person name="Prohaska S."/>
            <person name="Pruitt K."/>
            <person name="Puig M."/>
            <person name="Quesneville H."/>
            <person name="Ram K.R."/>
            <person name="Rand D."/>
            <person name="Rasmussen M.D."/>
            <person name="Reed L.K."/>
            <person name="Reenan R."/>
            <person name="Reily A."/>
            <person name="Remington K.A."/>
            <person name="Rieger T.T."/>
            <person name="Ritchie M.G."/>
            <person name="Robin C."/>
            <person name="Rogers Y.H."/>
            <person name="Rohde C."/>
            <person name="Rozas J."/>
            <person name="Rubenfield M.J."/>
            <person name="Ruiz A."/>
            <person name="Russo S."/>
            <person name="Salzberg S.L."/>
            <person name="Sanchez-Gracia A."/>
            <person name="Saranga D.J."/>
            <person name="Sato H."/>
            <person name="Schaeffer S.W."/>
            <person name="Schatz M.C."/>
            <person name="Schlenke T."/>
            <person name="Schwartz R."/>
            <person name="Segarra C."/>
            <person name="Singh R.S."/>
            <person name="Sirot L."/>
            <person name="Sirota M."/>
            <person name="Sisneros N.B."/>
            <person name="Smith C.D."/>
            <person name="Smith T.F."/>
            <person name="Spieth J."/>
            <person name="Stage D.E."/>
            <person name="Stark A."/>
            <person name="Stephan W."/>
            <person name="Strausberg R.L."/>
            <person name="Strempel S."/>
            <person name="Sturgill D."/>
            <person name="Sutton G."/>
            <person name="Sutton G.G."/>
            <person name="Tao W."/>
            <person name="Teichmann S."/>
            <person name="Tobari Y.N."/>
            <person name="Tomimura Y."/>
            <person name="Tsolas J.M."/>
            <person name="Valente V.L."/>
            <person name="Venter E."/>
            <person name="Venter J.C."/>
            <person name="Vicario S."/>
            <person name="Vieira F.G."/>
            <person name="Vilella A.J."/>
            <person name="Villasante A."/>
            <person name="Walenz B."/>
            <person name="Wang J."/>
            <person name="Wasserman M."/>
            <person name="Watts T."/>
            <person name="Wilson D."/>
            <person name="Wilson R.K."/>
            <person name="Wing R.A."/>
            <person name="Wolfner M.F."/>
            <person name="Wong A."/>
            <person name="Wong G.K."/>
            <person name="Wu C.I."/>
            <person name="Wu G."/>
            <person name="Yamamoto D."/>
            <person name="Yang H.P."/>
            <person name="Yang S.P."/>
            <person name="Yorke J.A."/>
            <person name="Yoshida K."/>
            <person name="Zdobnov E."/>
            <person name="Zhang P."/>
            <person name="Zhang Y."/>
            <person name="Zimin A.V."/>
            <person name="Baldwin J."/>
            <person name="Abdouelleil A."/>
            <person name="Abdulkadir J."/>
            <person name="Abebe A."/>
            <person name="Abera B."/>
            <person name="Abreu J."/>
            <person name="Acer S.C."/>
            <person name="Aftuck L."/>
            <person name="Alexander A."/>
            <person name="An P."/>
            <person name="Anderson E."/>
            <person name="Anderson S."/>
            <person name="Arachi H."/>
            <person name="Azer M."/>
            <person name="Bachantsang P."/>
            <person name="Barry A."/>
            <person name="Bayul T."/>
            <person name="Berlin A."/>
            <person name="Bessette D."/>
            <person name="Bloom T."/>
            <person name="Blye J."/>
            <person name="Boguslavskiy L."/>
            <person name="Bonnet C."/>
            <person name="Boukhgalter B."/>
            <person name="Bourzgui I."/>
            <person name="Brown A."/>
            <person name="Cahill P."/>
            <person name="Channer S."/>
            <person name="Cheshatsang Y."/>
            <person name="Chuda L."/>
            <person name="Citroen M."/>
            <person name="Collymore A."/>
            <person name="Cooke P."/>
            <person name="Costello M."/>
            <person name="D'Aco K."/>
            <person name="Daza R."/>
            <person name="De Haan G."/>
            <person name="DeGray S."/>
            <person name="DeMaso C."/>
            <person name="Dhargay N."/>
            <person name="Dooley K."/>
            <person name="Dooley E."/>
            <person name="Doricent M."/>
            <person name="Dorje P."/>
            <person name="Dorjee K."/>
            <person name="Dupes A."/>
            <person name="Elong R."/>
            <person name="Falk J."/>
            <person name="Farina A."/>
            <person name="Faro S."/>
            <person name="Ferguson D."/>
            <person name="Fisher S."/>
            <person name="Foley C.D."/>
            <person name="Franke A."/>
            <person name="Friedrich D."/>
            <person name="Gadbois L."/>
            <person name="Gearin G."/>
            <person name="Gearin C.R."/>
            <person name="Giannoukos G."/>
            <person name="Goode T."/>
            <person name="Graham J."/>
            <person name="Grandbois E."/>
            <person name="Grewal S."/>
            <person name="Gyaltsen K."/>
            <person name="Hafez N."/>
            <person name="Hagos B."/>
            <person name="Hall J."/>
            <person name="Henson C."/>
            <person name="Hollinger A."/>
            <person name="Honan T."/>
            <person name="Huard M.D."/>
            <person name="Hughes L."/>
            <person name="Hurhula B."/>
            <person name="Husby M.E."/>
            <person name="Kamat A."/>
            <person name="Kanga B."/>
            <person name="Kashin S."/>
            <person name="Khazanovich D."/>
            <person name="Kisner P."/>
            <person name="Lance K."/>
            <person name="Lara M."/>
            <person name="Lee W."/>
            <person name="Lennon N."/>
            <person name="Letendre F."/>
            <person name="LeVine R."/>
            <person name="Lipovsky A."/>
            <person name="Liu X."/>
            <person name="Liu J."/>
            <person name="Liu S."/>
            <person name="Lokyitsang T."/>
            <person name="Lokyitsang Y."/>
            <person name="Lubonja R."/>
            <person name="Lui A."/>
            <person name="MacDonald P."/>
            <person name="Magnisalis V."/>
            <person name="Maru K."/>
            <person name="Matthews C."/>
            <person name="McCusker W."/>
            <person name="McDonough S."/>
            <person name="Mehta T."/>
            <person name="Meldrim J."/>
            <person name="Meneus L."/>
            <person name="Mihai O."/>
            <person name="Mihalev A."/>
            <person name="Mihova T."/>
            <person name="Mittelman R."/>
            <person name="Mlenga V."/>
            <person name="Montmayeur A."/>
            <person name="Mulrain L."/>
            <person name="Navidi A."/>
            <person name="Naylor J."/>
            <person name="Negash T."/>
            <person name="Nguyen T."/>
            <person name="Nguyen N."/>
            <person name="Nicol R."/>
            <person name="Norbu C."/>
            <person name="Norbu N."/>
            <person name="Novod N."/>
            <person name="O'Neill B."/>
            <person name="Osman S."/>
            <person name="Markiewicz E."/>
            <person name="Oyono O.L."/>
            <person name="Patti C."/>
            <person name="Phunkhang P."/>
            <person name="Pierre F."/>
            <person name="Priest M."/>
            <person name="Raghuraman S."/>
            <person name="Rege F."/>
            <person name="Reyes R."/>
            <person name="Rise C."/>
            <person name="Rogov P."/>
            <person name="Ross K."/>
            <person name="Ryan E."/>
            <person name="Settipalli S."/>
            <person name="Shea T."/>
            <person name="Sherpa N."/>
            <person name="Shi L."/>
            <person name="Shih D."/>
            <person name="Sparrow T."/>
            <person name="Spaulding J."/>
            <person name="Stalker J."/>
            <person name="Stange-Thomann N."/>
            <person name="Stavropoulos S."/>
            <person name="Stone C."/>
            <person name="Strader C."/>
            <person name="Tesfaye S."/>
            <person name="Thomson T."/>
            <person name="Thoulutsang Y."/>
            <person name="Thoulutsang D."/>
            <person name="Topham K."/>
            <person name="Topping I."/>
            <person name="Tsamla T."/>
            <person name="Vassiliev H."/>
            <person name="Vo A."/>
            <person name="Wangchuk T."/>
            <person name="Wangdi T."/>
            <person name="Weiand M."/>
            <person name="Wilkinson J."/>
            <person name="Wilson A."/>
            <person name="Yadav S."/>
            <person name="Young G."/>
            <person name="Yu Q."/>
            <person name="Zembek L."/>
            <person name="Zhong D."/>
            <person name="Zimmer A."/>
            <person name="Zwirko Z."/>
            <person name="Jaffe D.B."/>
            <person name="Alvarez P."/>
            <person name="Brockman W."/>
            <person name="Butler J."/>
            <person name="Chin C."/>
            <person name="Gnerre S."/>
            <person name="Grabherr M."/>
            <person name="Kleber M."/>
            <person name="Mauceli E."/>
            <person name="MacCallum I."/>
        </authorList>
    </citation>
    <scope>NUCLEOTIDE SEQUENCE [LARGE SCALE GENOMIC DNA]</scope>
    <source>
        <strain evidence="3">Tucson 15287-2541.00</strain>
    </source>
</reference>
<dbReference type="PhylomeDB" id="B4JDC8"/>
<dbReference type="STRING" id="7222.B4JDC8"/>
<dbReference type="InParanoid" id="B4JDC8"/>
<dbReference type="OMA" id="KSHFMLK"/>
<organism evidence="3">
    <name type="scientific">Drosophila grimshawi</name>
    <name type="common">Hawaiian fruit fly</name>
    <name type="synonym">Idiomyia grimshawi</name>
    <dbReference type="NCBI Taxonomy" id="7222"/>
    <lineage>
        <taxon>Eukaryota</taxon>
        <taxon>Metazoa</taxon>
        <taxon>Ecdysozoa</taxon>
        <taxon>Arthropoda</taxon>
        <taxon>Hexapoda</taxon>
        <taxon>Insecta</taxon>
        <taxon>Pterygota</taxon>
        <taxon>Neoptera</taxon>
        <taxon>Endopterygota</taxon>
        <taxon>Diptera</taxon>
        <taxon>Brachycera</taxon>
        <taxon>Muscomorpha</taxon>
        <taxon>Ephydroidea</taxon>
        <taxon>Drosophilidae</taxon>
        <taxon>Drosophila</taxon>
        <taxon>Hawaiian Drosophila</taxon>
    </lineage>
</organism>
<sequence length="808" mass="93116">MAKRLGPMDKLGSAKKPKLDVSVSRGQFSSTTSNIVDFWANDDDDAVLLATQIAEEKQRQTNGMEFTFSSFAPHTRGITSTQHIFQNDMLNMRVEEIFGTDETFVFLPDAGREQQKPTYDEFDATRTRRQVEQERQLKFLMERIDVLKKENEKLHRRLIESNNRAGGNEGEVSLLRNELRQARKLLQASKIEKFAIAEEGEKDCNKKVSLLRNELRQARKLLQASKIEKFAIAEEGEKDCNKKVAEVFKLVTAKDAELNFTNVAFSDLKIRNANSNERSIFKNNDVIVTDADECRNLLRIEDLCIVSPSTNQFFTKPHYEYAKDAHAKKQRTFFEMELEQLLYYAKGFSERSTVETTTGRIIESVCRVFTEFWTYTQSLGLPQNCMMYPYHRFDLQSDHRTYMRYSLIQPGALYNPEQAIPLRRYFGTLAQIYREQSSISHTLLQKKYGKYWVLQIVIEAITKISYSSEVFEHFGVLEATAALLHSFLGHMNPVVMSTSGPQLELLFDLLKHLVFTRPSPWVFRELSACMLLCSRYGWLMTGMCVNSPSNYFISDRVRSVYRFGSKSCLIQVYAGLIELCLCSELPLQPNHFKLLLAICSNHVRFVYSCFAATPQFVLRMLSFPSLTDEDKEENKNMPSNVGSLHSGVTLTNYNSASSVNASAINSANISKFSLIPVQDPVPHEVGCECYVKLCLSVVTIVFQMMFQWVIQDKKSVGEISHIAVHLLTLIFREYYVSCLFRDSEETTKHYLFLLCNWWKDHARILSFEDSHLRFLRQLQDMQFMLRPLHKEGNPSNPNNDLAEWTSIV</sequence>